<comment type="caution">
    <text evidence="1">The sequence shown here is derived from an EMBL/GenBank/DDBJ whole genome shotgun (WGS) entry which is preliminary data.</text>
</comment>
<sequence>MSTLLSRLFSRRQAATVPPMDGVLRPNEALDELSAIGSIAAPDNLVAAKGKVFFSSGSDLYFLDRPGNKISAEPFDRFSAEITALDASPEGALAVGVDGTGIRIVGGAHDGVVLDVFDTQPVNCVTALAFSGEDELFVCLGSGHNSAPDWQRDLMEKRSSGSLWQVGLKDKKARKLAGNLAFPNGILVRGDKLVVAESWNHRLLSLRIDGEKHAQAFTLADLPGYPGRLAPAANGGAWLSVFAPRGQLTEFVLREDTYRNRMLRELSSEHWIAPTLRAGKAFTEPMQGGAVKVHGVHKAWAPTRSYGLLILLDSNLTPTHSFHSRADGKRHGIVSACELDGDVFIASRGNDVLCTMPVPHSGMEGTS</sequence>
<dbReference type="Gene3D" id="2.120.10.30">
    <property type="entry name" value="TolB, C-terminal domain"/>
    <property type="match status" value="1"/>
</dbReference>
<accession>A0A2S3UN21</accession>
<gene>
    <name evidence="1" type="ORF">CLV41_110122</name>
</gene>
<dbReference type="GO" id="GO:0016787">
    <property type="term" value="F:hydrolase activity"/>
    <property type="evidence" value="ECO:0007669"/>
    <property type="project" value="TreeGrafter"/>
</dbReference>
<evidence type="ECO:0000313" key="2">
    <source>
        <dbReference type="Proteomes" id="UP000236959"/>
    </source>
</evidence>
<proteinExistence type="predicted"/>
<organism evidence="1 2">
    <name type="scientific">Roseibium marinum</name>
    <dbReference type="NCBI Taxonomy" id="281252"/>
    <lineage>
        <taxon>Bacteria</taxon>
        <taxon>Pseudomonadati</taxon>
        <taxon>Pseudomonadota</taxon>
        <taxon>Alphaproteobacteria</taxon>
        <taxon>Hyphomicrobiales</taxon>
        <taxon>Stappiaceae</taxon>
        <taxon>Roseibium</taxon>
    </lineage>
</organism>
<keyword evidence="2" id="KW-1185">Reference proteome</keyword>
<name>A0A2S3UN21_9HYPH</name>
<dbReference type="EMBL" id="PPCN01000010">
    <property type="protein sequence ID" value="POF29118.1"/>
    <property type="molecule type" value="Genomic_DNA"/>
</dbReference>
<protein>
    <submittedName>
        <fullName evidence="1">Sugar lactone lactonase YvrE</fullName>
    </submittedName>
</protein>
<evidence type="ECO:0000313" key="1">
    <source>
        <dbReference type="EMBL" id="POF29118.1"/>
    </source>
</evidence>
<dbReference type="AlphaFoldDB" id="A0A2S3UN21"/>
<dbReference type="PANTHER" id="PTHR10426:SF88">
    <property type="entry name" value="ADIPOCYTE PLASMA MEMBRANE-ASSOCIATED PROTEIN HEMOMUCIN-RELATED"/>
    <property type="match status" value="1"/>
</dbReference>
<dbReference type="PANTHER" id="PTHR10426">
    <property type="entry name" value="STRICTOSIDINE SYNTHASE-RELATED"/>
    <property type="match status" value="1"/>
</dbReference>
<dbReference type="SUPFAM" id="SSF63829">
    <property type="entry name" value="Calcium-dependent phosphotriesterase"/>
    <property type="match status" value="1"/>
</dbReference>
<reference evidence="1 2" key="1">
    <citation type="submission" date="2018-01" db="EMBL/GenBank/DDBJ databases">
        <title>Genomic Encyclopedia of Archaeal and Bacterial Type Strains, Phase II (KMG-II): from individual species to whole genera.</title>
        <authorList>
            <person name="Goeker M."/>
        </authorList>
    </citation>
    <scope>NUCLEOTIDE SEQUENCE [LARGE SCALE GENOMIC DNA]</scope>
    <source>
        <strain evidence="1 2">DSM 17023</strain>
    </source>
</reference>
<dbReference type="OrthoDB" id="8872498at2"/>
<dbReference type="Proteomes" id="UP000236959">
    <property type="component" value="Unassembled WGS sequence"/>
</dbReference>
<dbReference type="InterPro" id="IPR011042">
    <property type="entry name" value="6-blade_b-propeller_TolB-like"/>
</dbReference>
<dbReference type="RefSeq" id="WP_103224274.1">
    <property type="nucleotide sequence ID" value="NZ_PPCN01000010.1"/>
</dbReference>